<proteinExistence type="predicted"/>
<keyword evidence="6" id="KW-0406">Ion transport</keyword>
<dbReference type="PANTHER" id="PTHR32361:SF27">
    <property type="entry name" value="FAD-BINDING FR-TYPE DOMAIN-CONTAINING PROTEIN-RELATED"/>
    <property type="match status" value="1"/>
</dbReference>
<dbReference type="GO" id="GO:0000293">
    <property type="term" value="F:ferric-chelate reductase activity"/>
    <property type="evidence" value="ECO:0007669"/>
    <property type="project" value="UniProtKB-ARBA"/>
</dbReference>
<evidence type="ECO:0000256" key="9">
    <source>
        <dbReference type="SAM" id="Phobius"/>
    </source>
</evidence>
<gene>
    <name evidence="12" type="ORF">TSTA_030080</name>
</gene>
<dbReference type="InterPro" id="IPR039261">
    <property type="entry name" value="FNR_nucleotide-bd"/>
</dbReference>
<dbReference type="GeneID" id="8106575"/>
<dbReference type="SFLD" id="SFLDS00052">
    <property type="entry name" value="Ferric_Reductase_Domain"/>
    <property type="match status" value="1"/>
</dbReference>
<dbReference type="Pfam" id="PF01794">
    <property type="entry name" value="Ferric_reduct"/>
    <property type="match status" value="1"/>
</dbReference>
<evidence type="ECO:0000259" key="10">
    <source>
        <dbReference type="Pfam" id="PF01794"/>
    </source>
</evidence>
<dbReference type="GO" id="GO:0006826">
    <property type="term" value="P:iron ion transport"/>
    <property type="evidence" value="ECO:0007669"/>
    <property type="project" value="TreeGrafter"/>
</dbReference>
<dbReference type="SFLD" id="SFLDG01168">
    <property type="entry name" value="Ferric_reductase_subgroup_(FRE"/>
    <property type="match status" value="1"/>
</dbReference>
<organism evidence="12 13">
    <name type="scientific">Talaromyces stipitatus (strain ATCC 10500 / CBS 375.48 / QM 6759 / NRRL 1006)</name>
    <name type="common">Penicillium stipitatum</name>
    <dbReference type="NCBI Taxonomy" id="441959"/>
    <lineage>
        <taxon>Eukaryota</taxon>
        <taxon>Fungi</taxon>
        <taxon>Dikarya</taxon>
        <taxon>Ascomycota</taxon>
        <taxon>Pezizomycotina</taxon>
        <taxon>Eurotiomycetes</taxon>
        <taxon>Eurotiomycetidae</taxon>
        <taxon>Eurotiales</taxon>
        <taxon>Trichocomaceae</taxon>
        <taxon>Talaromyces</taxon>
        <taxon>Talaromyces sect. Talaromyces</taxon>
    </lineage>
</organism>
<feature type="region of interest" description="Disordered" evidence="8">
    <location>
        <begin position="66"/>
        <end position="88"/>
    </location>
</feature>
<feature type="transmembrane region" description="Helical" evidence="9">
    <location>
        <begin position="260"/>
        <end position="282"/>
    </location>
</feature>
<dbReference type="GO" id="GO:0015677">
    <property type="term" value="P:copper ion import"/>
    <property type="evidence" value="ECO:0007669"/>
    <property type="project" value="TreeGrafter"/>
</dbReference>
<keyword evidence="3 9" id="KW-0812">Transmembrane</keyword>
<evidence type="ECO:0000256" key="3">
    <source>
        <dbReference type="ARBA" id="ARBA00022692"/>
    </source>
</evidence>
<evidence type="ECO:0000256" key="2">
    <source>
        <dbReference type="ARBA" id="ARBA00022448"/>
    </source>
</evidence>
<dbReference type="GO" id="GO:0006879">
    <property type="term" value="P:intracellular iron ion homeostasis"/>
    <property type="evidence" value="ECO:0007669"/>
    <property type="project" value="TreeGrafter"/>
</dbReference>
<evidence type="ECO:0000313" key="12">
    <source>
        <dbReference type="EMBL" id="EED19739.1"/>
    </source>
</evidence>
<dbReference type="PANTHER" id="PTHR32361">
    <property type="entry name" value="FERRIC/CUPRIC REDUCTASE TRANSMEMBRANE COMPONENT"/>
    <property type="match status" value="1"/>
</dbReference>
<keyword evidence="7 9" id="KW-0472">Membrane</keyword>
<protein>
    <recommendedName>
        <fullName evidence="14">Ferric-chelate reductase</fullName>
    </recommendedName>
</protein>
<feature type="transmembrane region" description="Helical" evidence="9">
    <location>
        <begin position="187"/>
        <end position="205"/>
    </location>
</feature>
<evidence type="ECO:0000256" key="8">
    <source>
        <dbReference type="SAM" id="MobiDB-lite"/>
    </source>
</evidence>
<feature type="region of interest" description="Disordered" evidence="8">
    <location>
        <begin position="660"/>
        <end position="679"/>
    </location>
</feature>
<dbReference type="FunCoup" id="B8M5D3">
    <property type="interactions" value="385"/>
</dbReference>
<dbReference type="STRING" id="441959.B8M5D3"/>
<name>B8M5D3_TALSN</name>
<evidence type="ECO:0000256" key="6">
    <source>
        <dbReference type="ARBA" id="ARBA00023065"/>
    </source>
</evidence>
<dbReference type="CDD" id="cd06186">
    <property type="entry name" value="NOX_Duox_like_FAD_NADP"/>
    <property type="match status" value="1"/>
</dbReference>
<feature type="transmembrane region" description="Helical" evidence="9">
    <location>
        <begin position="327"/>
        <end position="348"/>
    </location>
</feature>
<dbReference type="Proteomes" id="UP000001745">
    <property type="component" value="Unassembled WGS sequence"/>
</dbReference>
<feature type="transmembrane region" description="Helical" evidence="9">
    <location>
        <begin position="294"/>
        <end position="315"/>
    </location>
</feature>
<evidence type="ECO:0000256" key="4">
    <source>
        <dbReference type="ARBA" id="ARBA00022989"/>
    </source>
</evidence>
<dbReference type="HOGENOM" id="CLU_010365_3_2_1"/>
<keyword evidence="13" id="KW-1185">Reference proteome</keyword>
<feature type="domain" description="Ferric oxidoreductase" evidence="10">
    <location>
        <begin position="222"/>
        <end position="342"/>
    </location>
</feature>
<keyword evidence="2" id="KW-0813">Transport</keyword>
<feature type="transmembrane region" description="Helical" evidence="9">
    <location>
        <begin position="217"/>
        <end position="239"/>
    </location>
</feature>
<dbReference type="SUPFAM" id="SSF52343">
    <property type="entry name" value="Ferredoxin reductase-like, C-terminal NADP-linked domain"/>
    <property type="match status" value="1"/>
</dbReference>
<dbReference type="PhylomeDB" id="B8M5D3"/>
<evidence type="ECO:0000256" key="1">
    <source>
        <dbReference type="ARBA" id="ARBA00004141"/>
    </source>
</evidence>
<feature type="domain" description="Ferric reductase NAD binding" evidence="11">
    <location>
        <begin position="500"/>
        <end position="773"/>
    </location>
</feature>
<dbReference type="eggNOG" id="KOG0039">
    <property type="taxonomic scope" value="Eukaryota"/>
</dbReference>
<evidence type="ECO:0008006" key="14">
    <source>
        <dbReference type="Google" id="ProtNLM"/>
    </source>
</evidence>
<evidence type="ECO:0000256" key="5">
    <source>
        <dbReference type="ARBA" id="ARBA00023002"/>
    </source>
</evidence>
<dbReference type="Pfam" id="PF08030">
    <property type="entry name" value="NAD_binding_6"/>
    <property type="match status" value="1"/>
</dbReference>
<dbReference type="InterPro" id="IPR013130">
    <property type="entry name" value="Fe3_Rdtase_TM_dom"/>
</dbReference>
<dbReference type="RefSeq" id="XP_002480173.1">
    <property type="nucleotide sequence ID" value="XM_002480128.1"/>
</dbReference>
<sequence>MTGAWDINPSLDGNYWCTRCHYLLQSPVSIQSKKFIVRTVSSAMFHVLQYPWRKLSQIRHTEATMDGKGPSTANMAASHQGDARTSHEKSHEVSPVGALIYVPIMGLVSCAVIIFIHRVWSDFVSSQRLKFAVRRDCEVSFTRPSRFKTLLNRHLLYAPLFERRHNREFRIYRGHINMGTIPTRLETLLIASYIALNMLFCVVVIDWSQNLSQSLHGLIGTTGMLAIVNLVPLVITAGRNNPLILLLRVSFHTFNLIHRWLGRIIVTEAIAHTVAVLVRVGIWKGWNTIPEHLFHIPIFTYGFMATIAFVTIFFQSLSPFRHAFHEFFLHFHLVLVTASFVALWYHLYKFVHKWVFLAALVAWAMDRFLRLVIVIWRNCGKSLTSATIHLLPGDVARVDVTVIRPWKFKAGQYIIMNISSIFCRLGIGSENGSNSSIRSILSGTDRDTRYTVSFLIRKRNGFTKKMLKSVGLEYSLQRQVLALAEGPFGAIRSFDSYGSTVLIAGGIGITHSISYLRELADVFARGSVATRRITLVWVVRSIEHLQWVQPWMTYILNHPVVQSSVAFSNASTMNSRNPYSLDNCTYSERTLSLSINAHLTTYYSSSNTNVFNTDPIPARYSSIICNPEKTNNVPFYDITPVSPAHTKAFPYGSTSFSRPYPYPRPSTELSKSKESSSSSQLNKTIDQYYYEHDDEKARIITPGINKIDINTTAQSSSFQDWTQLSSPTAPVTINLGKPLFRQILDREIAQQIGAMAVSVCGPGGMGDEVRKAVREVQGRKTVEFFEESFSW</sequence>
<dbReference type="Gene3D" id="3.40.50.80">
    <property type="entry name" value="Nucleotide-binding domain of ferredoxin-NADP reductase (FNR) module"/>
    <property type="match status" value="2"/>
</dbReference>
<keyword evidence="5" id="KW-0560">Oxidoreductase</keyword>
<dbReference type="AlphaFoldDB" id="B8M5D3"/>
<comment type="subcellular location">
    <subcellularLocation>
        <location evidence="1">Membrane</location>
        <topology evidence="1">Multi-pass membrane protein</topology>
    </subcellularLocation>
</comment>
<dbReference type="OrthoDB" id="4494341at2759"/>
<dbReference type="EMBL" id="EQ962654">
    <property type="protein sequence ID" value="EED19739.1"/>
    <property type="molecule type" value="Genomic_DNA"/>
</dbReference>
<dbReference type="OMA" id="YMYLYMP"/>
<dbReference type="InterPro" id="IPR051410">
    <property type="entry name" value="Ferric/Cupric_Reductase"/>
</dbReference>
<dbReference type="VEuPathDB" id="FungiDB:TSTA_030080"/>
<dbReference type="InterPro" id="IPR013121">
    <property type="entry name" value="Fe_red_NAD-bd_6"/>
</dbReference>
<evidence type="ECO:0000313" key="13">
    <source>
        <dbReference type="Proteomes" id="UP000001745"/>
    </source>
</evidence>
<dbReference type="GO" id="GO:0005886">
    <property type="term" value="C:plasma membrane"/>
    <property type="evidence" value="ECO:0007669"/>
    <property type="project" value="TreeGrafter"/>
</dbReference>
<reference evidence="13" key="1">
    <citation type="journal article" date="2015" name="Genome Announc.">
        <title>Genome sequence of the AIDS-associated pathogen Penicillium marneffei (ATCC18224) and its near taxonomic relative Talaromyces stipitatus (ATCC10500).</title>
        <authorList>
            <person name="Nierman W.C."/>
            <person name="Fedorova-Abrams N.D."/>
            <person name="Andrianopoulos A."/>
        </authorList>
    </citation>
    <scope>NUCLEOTIDE SEQUENCE [LARGE SCALE GENOMIC DNA]</scope>
    <source>
        <strain evidence="13">ATCC 10500 / CBS 375.48 / QM 6759 / NRRL 1006</strain>
    </source>
</reference>
<accession>B8M5D3</accession>
<keyword evidence="4 9" id="KW-1133">Transmembrane helix</keyword>
<feature type="transmembrane region" description="Helical" evidence="9">
    <location>
        <begin position="98"/>
        <end position="120"/>
    </location>
</feature>
<dbReference type="InParanoid" id="B8M5D3"/>
<evidence type="ECO:0000256" key="7">
    <source>
        <dbReference type="ARBA" id="ARBA00023136"/>
    </source>
</evidence>
<evidence type="ECO:0000259" key="11">
    <source>
        <dbReference type="Pfam" id="PF08030"/>
    </source>
</evidence>